<name>A0A8D5A266_9FIRM</name>
<evidence type="ECO:0000313" key="1">
    <source>
        <dbReference type="EMBL" id="BBK24921.1"/>
    </source>
</evidence>
<sequence length="52" mass="5739">MEFCEYCGNLLNEDGRCPWDGCPHNAIIDAMAEAKAADEAKTEKSEDNPDGY</sequence>
<dbReference type="KEGG" id="dho:Dia5BBH33_08560"/>
<protein>
    <submittedName>
        <fullName evidence="1">Uncharacterized protein</fullName>
    </submittedName>
</protein>
<accession>A0A8D5A266</accession>
<dbReference type="Proteomes" id="UP000320585">
    <property type="component" value="Chromosome"/>
</dbReference>
<dbReference type="AlphaFoldDB" id="A0A8D5A266"/>
<dbReference type="EMBL" id="AP019697">
    <property type="protein sequence ID" value="BBK24921.1"/>
    <property type="molecule type" value="Genomic_DNA"/>
</dbReference>
<dbReference type="RefSeq" id="WP_162849332.1">
    <property type="nucleotide sequence ID" value="NZ_AP019697.1"/>
</dbReference>
<dbReference type="GeneID" id="92717406"/>
<keyword evidence="2" id="KW-1185">Reference proteome</keyword>
<gene>
    <name evidence="1" type="ORF">Dia5BBH33_08560</name>
</gene>
<proteinExistence type="predicted"/>
<organism evidence="1 2">
    <name type="scientific">Dialister hominis</name>
    <dbReference type="NCBI Taxonomy" id="2582419"/>
    <lineage>
        <taxon>Bacteria</taxon>
        <taxon>Bacillati</taxon>
        <taxon>Bacillota</taxon>
        <taxon>Negativicutes</taxon>
        <taxon>Veillonellales</taxon>
        <taxon>Veillonellaceae</taxon>
        <taxon>Dialister</taxon>
    </lineage>
</organism>
<reference evidence="2" key="1">
    <citation type="submission" date="2019-05" db="EMBL/GenBank/DDBJ databases">
        <title>Complete genome sequencing of Dialister sp. strain 5BBH33.</title>
        <authorList>
            <person name="Sakamoto M."/>
            <person name="Murakami T."/>
            <person name="Mori H."/>
        </authorList>
    </citation>
    <scope>NUCLEOTIDE SEQUENCE [LARGE SCALE GENOMIC DNA]</scope>
    <source>
        <strain evidence="2">5BBH33</strain>
    </source>
</reference>
<evidence type="ECO:0000313" key="2">
    <source>
        <dbReference type="Proteomes" id="UP000320585"/>
    </source>
</evidence>